<evidence type="ECO:0000256" key="11">
    <source>
        <dbReference type="PROSITE-ProRule" id="PRU00782"/>
    </source>
</evidence>
<dbReference type="Gene3D" id="3.40.850.10">
    <property type="entry name" value="Kinesin motor domain"/>
    <property type="match status" value="1"/>
</dbReference>
<dbReference type="InterPro" id="IPR001609">
    <property type="entry name" value="Myosin_head_motor_dom-like"/>
</dbReference>
<evidence type="ECO:0000256" key="1">
    <source>
        <dbReference type="ARBA" id="ARBA00004316"/>
    </source>
</evidence>
<reference evidence="14" key="2">
    <citation type="submission" date="2016-06" db="EMBL/GenBank/DDBJ databases">
        <title>The genome of a short-lived fish provides insights into sex chromosome evolution and the genetic control of aging.</title>
        <authorList>
            <person name="Reichwald K."/>
            <person name="Felder M."/>
            <person name="Petzold A."/>
            <person name="Koch P."/>
            <person name="Groth M."/>
            <person name="Platzer M."/>
        </authorList>
    </citation>
    <scope>NUCLEOTIDE SEQUENCE</scope>
    <source>
        <tissue evidence="14">Brain</tissue>
    </source>
</reference>
<dbReference type="GO" id="GO:0006897">
    <property type="term" value="P:endocytosis"/>
    <property type="evidence" value="ECO:0007669"/>
    <property type="project" value="TreeGrafter"/>
</dbReference>
<dbReference type="PROSITE" id="PS51456">
    <property type="entry name" value="MYOSIN_MOTOR"/>
    <property type="match status" value="1"/>
</dbReference>
<dbReference type="Pfam" id="PF06017">
    <property type="entry name" value="Myosin_TH1"/>
    <property type="match status" value="1"/>
</dbReference>
<protein>
    <submittedName>
        <fullName evidence="14">Myosin IG</fullName>
    </submittedName>
</protein>
<dbReference type="GO" id="GO:0007015">
    <property type="term" value="P:actin filament organization"/>
    <property type="evidence" value="ECO:0007669"/>
    <property type="project" value="TreeGrafter"/>
</dbReference>
<dbReference type="PROSITE" id="PS51757">
    <property type="entry name" value="TH1"/>
    <property type="match status" value="1"/>
</dbReference>
<feature type="domain" description="Myosin motor" evidence="12">
    <location>
        <begin position="9"/>
        <end position="696"/>
    </location>
</feature>
<dbReference type="GO" id="GO:0005524">
    <property type="term" value="F:ATP binding"/>
    <property type="evidence" value="ECO:0007669"/>
    <property type="project" value="UniProtKB-UniRule"/>
</dbReference>
<dbReference type="FunFam" id="1.20.5.4820:FF:000003">
    <property type="entry name" value="Unconventional myosin ID"/>
    <property type="match status" value="1"/>
</dbReference>
<dbReference type="InterPro" id="IPR036072">
    <property type="entry name" value="MYSc_Myo1"/>
</dbReference>
<dbReference type="SUPFAM" id="SSF52540">
    <property type="entry name" value="P-loop containing nucleoside triphosphate hydrolases"/>
    <property type="match status" value="1"/>
</dbReference>
<feature type="domain" description="TH1" evidence="13">
    <location>
        <begin position="813"/>
        <end position="1009"/>
    </location>
</feature>
<evidence type="ECO:0000259" key="13">
    <source>
        <dbReference type="PROSITE" id="PS51757"/>
    </source>
</evidence>
<dbReference type="FunFam" id="1.20.58.530:FF:000004">
    <property type="entry name" value="Unconventional myosin ID"/>
    <property type="match status" value="1"/>
</dbReference>
<dbReference type="Gene3D" id="1.20.120.720">
    <property type="entry name" value="Myosin VI head, motor domain, U50 subdomain"/>
    <property type="match status" value="1"/>
</dbReference>
<evidence type="ECO:0000256" key="6">
    <source>
        <dbReference type="ARBA" id="ARBA00022860"/>
    </source>
</evidence>
<evidence type="ECO:0000256" key="7">
    <source>
        <dbReference type="ARBA" id="ARBA00023123"/>
    </source>
</evidence>
<dbReference type="Pfam" id="PF00063">
    <property type="entry name" value="Myosin_head"/>
    <property type="match status" value="1"/>
</dbReference>
<dbReference type="GO" id="GO:0005902">
    <property type="term" value="C:microvillus"/>
    <property type="evidence" value="ECO:0007669"/>
    <property type="project" value="TreeGrafter"/>
</dbReference>
<evidence type="ECO:0000256" key="8">
    <source>
        <dbReference type="ARBA" id="ARBA00023175"/>
    </source>
</evidence>
<dbReference type="SMART" id="SM00242">
    <property type="entry name" value="MYSc"/>
    <property type="match status" value="1"/>
</dbReference>
<evidence type="ECO:0000256" key="5">
    <source>
        <dbReference type="ARBA" id="ARBA00022840"/>
    </source>
</evidence>
<keyword evidence="7 11" id="KW-0518">Myosin</keyword>
<evidence type="ECO:0000259" key="12">
    <source>
        <dbReference type="PROSITE" id="PS51456"/>
    </source>
</evidence>
<evidence type="ECO:0000256" key="10">
    <source>
        <dbReference type="ARBA" id="ARBA00023273"/>
    </source>
</evidence>
<keyword evidence="8 11" id="KW-0505">Motor protein</keyword>
<feature type="region of interest" description="Actin-binding" evidence="11">
    <location>
        <begin position="573"/>
        <end position="595"/>
    </location>
</feature>
<dbReference type="InterPro" id="IPR027417">
    <property type="entry name" value="P-loop_NTPase"/>
</dbReference>
<dbReference type="EMBL" id="HAED01004527">
    <property type="protein sequence ID" value="SBQ90557.1"/>
    <property type="molecule type" value="Transcribed_RNA"/>
</dbReference>
<dbReference type="GO" id="GO:0005938">
    <property type="term" value="C:cell cortex"/>
    <property type="evidence" value="ECO:0007669"/>
    <property type="project" value="UniProtKB-SubCell"/>
</dbReference>
<evidence type="ECO:0000256" key="4">
    <source>
        <dbReference type="ARBA" id="ARBA00022741"/>
    </source>
</evidence>
<dbReference type="GO" id="GO:0051015">
    <property type="term" value="F:actin filament binding"/>
    <property type="evidence" value="ECO:0007669"/>
    <property type="project" value="TreeGrafter"/>
</dbReference>
<keyword evidence="6" id="KW-0112">Calmodulin-binding</keyword>
<dbReference type="InterPro" id="IPR036961">
    <property type="entry name" value="Kinesin_motor_dom_sf"/>
</dbReference>
<evidence type="ECO:0000256" key="3">
    <source>
        <dbReference type="ARBA" id="ARBA00008314"/>
    </source>
</evidence>
<comment type="similarity">
    <text evidence="3 11">Belongs to the TRAFAC class myosin-kinesin ATPase superfamily. Myosin family.</text>
</comment>
<dbReference type="Gene3D" id="1.20.5.4820">
    <property type="match status" value="1"/>
</dbReference>
<comment type="subcellular location">
    <subcellularLocation>
        <location evidence="1">Cell projection</location>
    </subcellularLocation>
    <subcellularLocation>
        <location evidence="2">Cytoplasm</location>
        <location evidence="2">Cell cortex</location>
    </subcellularLocation>
</comment>
<accession>A0A1A8I204</accession>
<organism evidence="14">
    <name type="scientific">Nothobranchius kuhntae</name>
    <name type="common">Beira killifish</name>
    <dbReference type="NCBI Taxonomy" id="321403"/>
    <lineage>
        <taxon>Eukaryota</taxon>
        <taxon>Metazoa</taxon>
        <taxon>Chordata</taxon>
        <taxon>Craniata</taxon>
        <taxon>Vertebrata</taxon>
        <taxon>Euteleostomi</taxon>
        <taxon>Actinopterygii</taxon>
        <taxon>Neopterygii</taxon>
        <taxon>Teleostei</taxon>
        <taxon>Neoteleostei</taxon>
        <taxon>Acanthomorphata</taxon>
        <taxon>Ovalentaria</taxon>
        <taxon>Atherinomorphae</taxon>
        <taxon>Cyprinodontiformes</taxon>
        <taxon>Nothobranchiidae</taxon>
        <taxon>Nothobranchius</taxon>
    </lineage>
</organism>
<dbReference type="PRINTS" id="PR00193">
    <property type="entry name" value="MYOSINHEAVY"/>
</dbReference>
<sequence length="1010" mass="115391">MAELEGLEFGKSDFVLLDEVTMEQFMDNLKLRFEKGRIYTYIGEVVVSVNPYREMDIYGKDTIDAYRGRELYENPPHLYAVSDAAYKAMKRRAKDTCIVISGESGAGKTEASKHIMQYIAAITNPSQKAEVESVKNVLLKSNCVLEAFGNAKTNRNDNSSRFGKYMDINFNFNGDPTGGHINNYLLEKSRVVQQHEGERNFHSFYQLLRGGSEEMLKSCHLHNDPALYLYTREGSAAATSNNDRMNHKAVMSALDVIGFLPEEIRSINQILASILHLGNVSFASDGENIKILGLDSVKHISELMATDPDSVSKSLLFRTVATGGGEVIEKGHTEQDACFGRNAFAKALYERLFGWIVSRINGIIEVKDYNPVLHGKNTVIGVLDIYGFEIFDSNSFEQFCINYCNEKLQQLFIELILQQEQDEYQREGITWQHIDYFNNQIIVGLVEQQHKGIISILDEACLTVGNVTDTVCLESMNTKLAQHPHYTSRKFNPSDKSMDFQKHFRIRHYAGDVTYSVDGFLEKNKDLLFQDFKRLMYNSTNPVLKEMWPDGQLSITEVTKRPLTAATLFKNSIVALVDKLACKEPYYVRCIKPNEMKSPVLFDDARCEHQVAYLGLLENVMVRRAGFAYRQLYARFLQRYKMTCEYTWPNHLMSSDREAVEAIITQHGFHDDVAYGHTKLFVRTPRSLFTLEQERAALLPILVLFLQKVWRGALARLRCRRMRAIYTIMGCYKRYKVKAHFWEVERRFANVRTMADYGRSVQWPTPPAALASFHRITNTLHRRWWARQIVKNIPPSDMLEVRAKVAALTSLSGERKDWGVGRAWERDYLSNVRDCPQTSSGFVRVSRELKNKDGYGQVVFSGFCRKVNRFNKSTDRALLITDQFVYKLEPKKQFKVLKRVPLDLFTGLSVTSGVDQMAVLHTSSHDDVLMCLQPGELCPNQDRVGELVGVLVDHFSRVRNGPFHVKVCCSALQLQMRGRPKSVTVETKPGQTITDFKKSRTGFVLLLPAN</sequence>
<dbReference type="CDD" id="cd01378">
    <property type="entry name" value="MYSc_Myo1"/>
    <property type="match status" value="1"/>
</dbReference>
<keyword evidence="5 11" id="KW-0067">ATP-binding</keyword>
<dbReference type="Gene3D" id="1.20.58.530">
    <property type="match status" value="1"/>
</dbReference>
<dbReference type="PANTHER" id="PTHR13140:SF381">
    <property type="entry name" value="UNCONVENTIONAL MYOSIN-IG"/>
    <property type="match status" value="1"/>
</dbReference>
<feature type="binding site" evidence="11">
    <location>
        <begin position="102"/>
        <end position="109"/>
    </location>
    <ligand>
        <name>ATP</name>
        <dbReference type="ChEBI" id="CHEBI:30616"/>
    </ligand>
</feature>
<keyword evidence="9 11" id="KW-0009">Actin-binding</keyword>
<proteinExistence type="inferred from homology"/>
<evidence type="ECO:0000256" key="9">
    <source>
        <dbReference type="ARBA" id="ARBA00023203"/>
    </source>
</evidence>
<evidence type="ECO:0000313" key="14">
    <source>
        <dbReference type="EMBL" id="SBQ90557.1"/>
    </source>
</evidence>
<dbReference type="GO" id="GO:0000146">
    <property type="term" value="F:microfilament motor activity"/>
    <property type="evidence" value="ECO:0007669"/>
    <property type="project" value="TreeGrafter"/>
</dbReference>
<dbReference type="AlphaFoldDB" id="A0A1A8I204"/>
<dbReference type="Gene3D" id="1.10.10.820">
    <property type="match status" value="1"/>
</dbReference>
<keyword evidence="10" id="KW-0966">Cell projection</keyword>
<name>A0A1A8I204_NOTKU</name>
<gene>
    <name evidence="14" type="primary">MYO1G</name>
</gene>
<keyword evidence="4 11" id="KW-0547">Nucleotide-binding</keyword>
<reference evidence="14" key="1">
    <citation type="submission" date="2016-05" db="EMBL/GenBank/DDBJ databases">
        <authorList>
            <person name="Lavstsen T."/>
            <person name="Jespersen J.S."/>
        </authorList>
    </citation>
    <scope>NUCLEOTIDE SEQUENCE</scope>
    <source>
        <tissue evidence="14">Brain</tissue>
    </source>
</reference>
<dbReference type="GO" id="GO:0005516">
    <property type="term" value="F:calmodulin binding"/>
    <property type="evidence" value="ECO:0007669"/>
    <property type="project" value="UniProtKB-KW"/>
</dbReference>
<dbReference type="GO" id="GO:0005886">
    <property type="term" value="C:plasma membrane"/>
    <property type="evidence" value="ECO:0007669"/>
    <property type="project" value="TreeGrafter"/>
</dbReference>
<evidence type="ECO:0000256" key="2">
    <source>
        <dbReference type="ARBA" id="ARBA00004544"/>
    </source>
</evidence>
<dbReference type="PANTHER" id="PTHR13140">
    <property type="entry name" value="MYOSIN"/>
    <property type="match status" value="1"/>
</dbReference>
<dbReference type="GO" id="GO:0030048">
    <property type="term" value="P:actin filament-based movement"/>
    <property type="evidence" value="ECO:0007669"/>
    <property type="project" value="TreeGrafter"/>
</dbReference>
<dbReference type="GO" id="GO:0016459">
    <property type="term" value="C:myosin complex"/>
    <property type="evidence" value="ECO:0007669"/>
    <property type="project" value="UniProtKB-KW"/>
</dbReference>
<dbReference type="InterPro" id="IPR010926">
    <property type="entry name" value="Myosin_TH1"/>
</dbReference>